<dbReference type="RefSeq" id="WP_188498548.1">
    <property type="nucleotide sequence ID" value="NZ_BMFV01000031.1"/>
</dbReference>
<comment type="caution">
    <text evidence="6">The sequence shown here is derived from an EMBL/GenBank/DDBJ whole genome shotgun (WGS) entry which is preliminary data.</text>
</comment>
<dbReference type="GO" id="GO:0015689">
    <property type="term" value="P:molybdate ion transport"/>
    <property type="evidence" value="ECO:0007669"/>
    <property type="project" value="InterPro"/>
</dbReference>
<dbReference type="FunFam" id="3.40.190.10:FF:000035">
    <property type="entry name" value="Molybdate ABC transporter substrate-binding protein"/>
    <property type="match status" value="1"/>
</dbReference>
<comment type="similarity">
    <text evidence="1">Belongs to the bacterial solute-binding protein ModA family.</text>
</comment>
<proteinExistence type="inferred from homology"/>
<dbReference type="GO" id="GO:0030973">
    <property type="term" value="F:molybdate ion binding"/>
    <property type="evidence" value="ECO:0007669"/>
    <property type="project" value="UniProtKB-ARBA"/>
</dbReference>
<dbReference type="PANTHER" id="PTHR30632:SF0">
    <property type="entry name" value="SULFATE-BINDING PROTEIN"/>
    <property type="match status" value="1"/>
</dbReference>
<gene>
    <name evidence="6" type="primary">yvgL</name>
    <name evidence="6" type="ORF">GCM10007096_33610</name>
</gene>
<feature type="binding site" evidence="5">
    <location>
        <position position="49"/>
    </location>
    <ligand>
        <name>molybdate</name>
        <dbReference type="ChEBI" id="CHEBI:36264"/>
    </ligand>
</feature>
<dbReference type="InterPro" id="IPR005950">
    <property type="entry name" value="ModA"/>
</dbReference>
<evidence type="ECO:0000256" key="1">
    <source>
        <dbReference type="ARBA" id="ARBA00009175"/>
    </source>
</evidence>
<evidence type="ECO:0000256" key="5">
    <source>
        <dbReference type="PIRSR" id="PIRSR004846-1"/>
    </source>
</evidence>
<keyword evidence="6" id="KW-0449">Lipoprotein</keyword>
<organism evidence="6 7">
    <name type="scientific">Pullulanibacillus pueri</name>
    <dbReference type="NCBI Taxonomy" id="1437324"/>
    <lineage>
        <taxon>Bacteria</taxon>
        <taxon>Bacillati</taxon>
        <taxon>Bacillota</taxon>
        <taxon>Bacilli</taxon>
        <taxon>Bacillales</taxon>
        <taxon>Sporolactobacillaceae</taxon>
        <taxon>Pullulanibacillus</taxon>
    </lineage>
</organism>
<feature type="binding site" evidence="5">
    <location>
        <position position="185"/>
    </location>
    <ligand>
        <name>molybdate</name>
        <dbReference type="ChEBI" id="CHEBI:36264"/>
    </ligand>
</feature>
<dbReference type="SUPFAM" id="SSF53850">
    <property type="entry name" value="Periplasmic binding protein-like II"/>
    <property type="match status" value="1"/>
</dbReference>
<dbReference type="PANTHER" id="PTHR30632">
    <property type="entry name" value="MOLYBDATE-BINDING PERIPLASMIC PROTEIN"/>
    <property type="match status" value="1"/>
</dbReference>
<reference evidence="6" key="1">
    <citation type="journal article" date="2014" name="Int. J. Syst. Evol. Microbiol.">
        <title>Complete genome sequence of Corynebacterium casei LMG S-19264T (=DSM 44701T), isolated from a smear-ripened cheese.</title>
        <authorList>
            <consortium name="US DOE Joint Genome Institute (JGI-PGF)"/>
            <person name="Walter F."/>
            <person name="Albersmeier A."/>
            <person name="Kalinowski J."/>
            <person name="Ruckert C."/>
        </authorList>
    </citation>
    <scope>NUCLEOTIDE SEQUENCE</scope>
    <source>
        <strain evidence="6">CGMCC 1.12777</strain>
    </source>
</reference>
<dbReference type="InterPro" id="IPR050682">
    <property type="entry name" value="ModA/WtpA"/>
</dbReference>
<dbReference type="CDD" id="cd13537">
    <property type="entry name" value="PBP2_YvgL_like"/>
    <property type="match status" value="1"/>
</dbReference>
<keyword evidence="3 5" id="KW-0479">Metal-binding</keyword>
<feature type="binding site" evidence="5">
    <location>
        <position position="158"/>
    </location>
    <ligand>
        <name>molybdate</name>
        <dbReference type="ChEBI" id="CHEBI:36264"/>
    </ligand>
</feature>
<dbReference type="GO" id="GO:1901359">
    <property type="term" value="F:tungstate binding"/>
    <property type="evidence" value="ECO:0007669"/>
    <property type="project" value="UniProtKB-ARBA"/>
</dbReference>
<dbReference type="EMBL" id="BMFV01000031">
    <property type="protein sequence ID" value="GGH86275.1"/>
    <property type="molecule type" value="Genomic_DNA"/>
</dbReference>
<name>A0A8J2ZZ96_9BACL</name>
<dbReference type="Proteomes" id="UP000656813">
    <property type="component" value="Unassembled WGS sequence"/>
</dbReference>
<keyword evidence="2 5" id="KW-0500">Molybdenum</keyword>
<feature type="binding site" evidence="5">
    <location>
        <position position="77"/>
    </location>
    <ligand>
        <name>molybdate</name>
        <dbReference type="ChEBI" id="CHEBI:36264"/>
    </ligand>
</feature>
<dbReference type="PIRSF" id="PIRSF004846">
    <property type="entry name" value="ModA"/>
    <property type="match status" value="1"/>
</dbReference>
<dbReference type="Pfam" id="PF13531">
    <property type="entry name" value="SBP_bac_11"/>
    <property type="match status" value="1"/>
</dbReference>
<evidence type="ECO:0000256" key="3">
    <source>
        <dbReference type="ARBA" id="ARBA00022723"/>
    </source>
</evidence>
<sequence>MKKILGLMMVGILLIITGCSSTGIESSQAKETKETKKAKVELTISAAASLKDVLTAAQESFEKDHPNIKLSYNFASSGTLEQQILQGAPVDLFFSAAEDQFKEVEEKGFIDKKDAVNLVGNEIVLVVPKNSQSPIQSFNDLSNVKGQISIGTPESVPAGQYGKETLEHLHLWDSLKDKMVYAKDVRQVLSYIETNSVKAGIIYKTDAAISDKVKVIALAPSGSHTPVIYPLGILKGTSHPKEAKMVYDYLQSKKAKDIFKEYGFVTQLGNEE</sequence>
<evidence type="ECO:0000256" key="4">
    <source>
        <dbReference type="ARBA" id="ARBA00022729"/>
    </source>
</evidence>
<evidence type="ECO:0000256" key="2">
    <source>
        <dbReference type="ARBA" id="ARBA00022505"/>
    </source>
</evidence>
<protein>
    <submittedName>
        <fullName evidence="6">Putative ABC transporter substrate-binding lipoprotein YvgL</fullName>
    </submittedName>
</protein>
<reference evidence="6" key="2">
    <citation type="submission" date="2020-09" db="EMBL/GenBank/DDBJ databases">
        <authorList>
            <person name="Sun Q."/>
            <person name="Zhou Y."/>
        </authorList>
    </citation>
    <scope>NUCLEOTIDE SEQUENCE</scope>
    <source>
        <strain evidence="6">CGMCC 1.12777</strain>
    </source>
</reference>
<dbReference type="NCBIfam" id="TIGR01256">
    <property type="entry name" value="modA"/>
    <property type="match status" value="1"/>
</dbReference>
<keyword evidence="4" id="KW-0732">Signal</keyword>
<dbReference type="InterPro" id="IPR041879">
    <property type="entry name" value="YvgL-like_PBP2"/>
</dbReference>
<keyword evidence="7" id="KW-1185">Reference proteome</keyword>
<dbReference type="PROSITE" id="PS51257">
    <property type="entry name" value="PROKAR_LIPOPROTEIN"/>
    <property type="match status" value="1"/>
</dbReference>
<accession>A0A8J2ZZ96</accession>
<evidence type="ECO:0000313" key="7">
    <source>
        <dbReference type="Proteomes" id="UP000656813"/>
    </source>
</evidence>
<dbReference type="GO" id="GO:0046872">
    <property type="term" value="F:metal ion binding"/>
    <property type="evidence" value="ECO:0007669"/>
    <property type="project" value="UniProtKB-KW"/>
</dbReference>
<dbReference type="Gene3D" id="3.40.190.10">
    <property type="entry name" value="Periplasmic binding protein-like II"/>
    <property type="match status" value="2"/>
</dbReference>
<dbReference type="AlphaFoldDB" id="A0A8J2ZZ96"/>
<evidence type="ECO:0000313" key="6">
    <source>
        <dbReference type="EMBL" id="GGH86275.1"/>
    </source>
</evidence>
<feature type="binding site" evidence="5">
    <location>
        <position position="203"/>
    </location>
    <ligand>
        <name>molybdate</name>
        <dbReference type="ChEBI" id="CHEBI:36264"/>
    </ligand>
</feature>